<proteinExistence type="inferred from homology"/>
<dbReference type="InterPro" id="IPR003785">
    <property type="entry name" value="Creatininase/forma_Hydrolase"/>
</dbReference>
<dbReference type="GO" id="GO:0016811">
    <property type="term" value="F:hydrolase activity, acting on carbon-nitrogen (but not peptide) bonds, in linear amides"/>
    <property type="evidence" value="ECO:0007669"/>
    <property type="project" value="TreeGrafter"/>
</dbReference>
<dbReference type="Gene3D" id="3.40.50.10310">
    <property type="entry name" value="Creatininase"/>
    <property type="match status" value="1"/>
</dbReference>
<reference evidence="7 8" key="1">
    <citation type="submission" date="2017-03" db="EMBL/GenBank/DDBJ databases">
        <title>Genome sequence of Clostridium oryzae DSM 28571.</title>
        <authorList>
            <person name="Poehlein A."/>
            <person name="Daniel R."/>
        </authorList>
    </citation>
    <scope>NUCLEOTIDE SEQUENCE [LARGE SCALE GENOMIC DNA]</scope>
    <source>
        <strain evidence="7 8">DSM 28571</strain>
    </source>
</reference>
<evidence type="ECO:0000256" key="3">
    <source>
        <dbReference type="ARBA" id="ARBA00022801"/>
    </source>
</evidence>
<comment type="cofactor">
    <cofactor evidence="1">
        <name>Zn(2+)</name>
        <dbReference type="ChEBI" id="CHEBI:29105"/>
    </cofactor>
</comment>
<dbReference type="OrthoDB" id="9801445at2"/>
<dbReference type="PANTHER" id="PTHR35005:SF1">
    <property type="entry name" value="2-AMINO-5-FORMYLAMINO-6-RIBOSYLAMINOPYRIMIDIN-4(3H)-ONE 5'-MONOPHOSPHATE DEFORMYLASE"/>
    <property type="match status" value="1"/>
</dbReference>
<feature type="transmembrane region" description="Helical" evidence="6">
    <location>
        <begin position="68"/>
        <end position="90"/>
    </location>
</feature>
<keyword evidence="6" id="KW-0472">Membrane</keyword>
<keyword evidence="3 7" id="KW-0378">Hydrolase</keyword>
<name>A0A1V4IE51_9CLOT</name>
<evidence type="ECO:0000313" key="8">
    <source>
        <dbReference type="Proteomes" id="UP000190080"/>
    </source>
</evidence>
<dbReference type="PANTHER" id="PTHR35005">
    <property type="entry name" value="3-DEHYDRO-SCYLLO-INOSOSE HYDROLASE"/>
    <property type="match status" value="1"/>
</dbReference>
<keyword evidence="4" id="KW-0862">Zinc</keyword>
<evidence type="ECO:0000313" key="7">
    <source>
        <dbReference type="EMBL" id="OPJ58206.1"/>
    </source>
</evidence>
<dbReference type="InterPro" id="IPR024087">
    <property type="entry name" value="Creatininase-like_sf"/>
</dbReference>
<evidence type="ECO:0000256" key="1">
    <source>
        <dbReference type="ARBA" id="ARBA00001947"/>
    </source>
</evidence>
<dbReference type="SUPFAM" id="SSF102215">
    <property type="entry name" value="Creatininase"/>
    <property type="match status" value="1"/>
</dbReference>
<keyword evidence="6" id="KW-1133">Transmembrane helix</keyword>
<organism evidence="7 8">
    <name type="scientific">Clostridium oryzae</name>
    <dbReference type="NCBI Taxonomy" id="1450648"/>
    <lineage>
        <taxon>Bacteria</taxon>
        <taxon>Bacillati</taxon>
        <taxon>Bacillota</taxon>
        <taxon>Clostridia</taxon>
        <taxon>Eubacteriales</taxon>
        <taxon>Clostridiaceae</taxon>
        <taxon>Clostridium</taxon>
    </lineage>
</organism>
<dbReference type="Pfam" id="PF02633">
    <property type="entry name" value="Creatininase"/>
    <property type="match status" value="1"/>
</dbReference>
<dbReference type="Proteomes" id="UP000190080">
    <property type="component" value="Unassembled WGS sequence"/>
</dbReference>
<accession>A0A1V4IE51</accession>
<evidence type="ECO:0000256" key="4">
    <source>
        <dbReference type="ARBA" id="ARBA00022833"/>
    </source>
</evidence>
<evidence type="ECO:0000256" key="2">
    <source>
        <dbReference type="ARBA" id="ARBA00022723"/>
    </source>
</evidence>
<protein>
    <submittedName>
        <fullName evidence="7">Creatinine amidohydrolase</fullName>
    </submittedName>
</protein>
<dbReference type="GO" id="GO:0046872">
    <property type="term" value="F:metal ion binding"/>
    <property type="evidence" value="ECO:0007669"/>
    <property type="project" value="UniProtKB-KW"/>
</dbReference>
<keyword evidence="6" id="KW-0812">Transmembrane</keyword>
<dbReference type="AlphaFoldDB" id="A0A1V4IE51"/>
<dbReference type="EMBL" id="MZGV01000061">
    <property type="protein sequence ID" value="OPJ58206.1"/>
    <property type="molecule type" value="Genomic_DNA"/>
</dbReference>
<evidence type="ECO:0000256" key="5">
    <source>
        <dbReference type="ARBA" id="ARBA00024029"/>
    </source>
</evidence>
<comment type="caution">
    <text evidence="7">The sequence shown here is derived from an EMBL/GenBank/DDBJ whole genome shotgun (WGS) entry which is preliminary data.</text>
</comment>
<evidence type="ECO:0000256" key="6">
    <source>
        <dbReference type="SAM" id="Phobius"/>
    </source>
</evidence>
<keyword evidence="2" id="KW-0479">Metal-binding</keyword>
<dbReference type="STRING" id="1450648.CLORY_37010"/>
<keyword evidence="8" id="KW-1185">Reference proteome</keyword>
<dbReference type="GO" id="GO:0009231">
    <property type="term" value="P:riboflavin biosynthetic process"/>
    <property type="evidence" value="ECO:0007669"/>
    <property type="project" value="TreeGrafter"/>
</dbReference>
<dbReference type="RefSeq" id="WP_079427244.1">
    <property type="nucleotide sequence ID" value="NZ_MZGV01000061.1"/>
</dbReference>
<comment type="similarity">
    <text evidence="5">Belongs to the creatininase superfamily.</text>
</comment>
<sequence length="284" mass="32354">MTIIKNVMEMTWVEIEALDKEKTVLFVTIAPIEEHSRHLPLGTDIYEGERWRNDTISILRKKLPDFNFLYLPAFPIACAGAVGFYGNIYFKQRTVRNIVCELLENIVTWKINNIVIIASHADPTHLIAVEEACSEINKRFGVCAFSPMGALFSAQELGIDTSEPEEIKSMTEQYPNDFHAGWIETSNMLDIDSTLVGKDYKELPDTYIEAKEMISAEKVLAAMDKCGHLGYPRLADKKVGTLLNENAAKNLSKAVTAFVQRNNWEKYEHHFLYKLPFLRTDLSE</sequence>
<gene>
    <name evidence="7" type="ORF">CLORY_37010</name>
</gene>